<dbReference type="InterPro" id="IPR036179">
    <property type="entry name" value="Ig-like_dom_sf"/>
</dbReference>
<evidence type="ECO:0000256" key="2">
    <source>
        <dbReference type="ARBA" id="ARBA00023319"/>
    </source>
</evidence>
<dbReference type="SMART" id="SM00409">
    <property type="entry name" value="IG"/>
    <property type="match status" value="1"/>
</dbReference>
<dbReference type="InterPro" id="IPR007110">
    <property type="entry name" value="Ig-like_dom"/>
</dbReference>
<dbReference type="PANTHER" id="PTHR23278:SF32">
    <property type="entry name" value="NEUROMUSCULIN, ISOFORM E"/>
    <property type="match status" value="1"/>
</dbReference>
<evidence type="ECO:0000313" key="5">
    <source>
        <dbReference type="Proteomes" id="UP001177670"/>
    </source>
</evidence>
<evidence type="ECO:0000256" key="1">
    <source>
        <dbReference type="ARBA" id="ARBA00023157"/>
    </source>
</evidence>
<dbReference type="Gene3D" id="2.60.40.10">
    <property type="entry name" value="Immunoglobulins"/>
    <property type="match status" value="2"/>
</dbReference>
<protein>
    <recommendedName>
        <fullName evidence="3">Ig-like domain-containing protein</fullName>
    </recommendedName>
</protein>
<dbReference type="Proteomes" id="UP001177670">
    <property type="component" value="Unassembled WGS sequence"/>
</dbReference>
<dbReference type="PROSITE" id="PS50835">
    <property type="entry name" value="IG_LIKE"/>
    <property type="match status" value="1"/>
</dbReference>
<keyword evidence="5" id="KW-1185">Reference proteome</keyword>
<accession>A0AA40GDB5</accession>
<reference evidence="4" key="1">
    <citation type="submission" date="2021-10" db="EMBL/GenBank/DDBJ databases">
        <title>Melipona bicolor Genome sequencing and assembly.</title>
        <authorList>
            <person name="Araujo N.S."/>
            <person name="Arias M.C."/>
        </authorList>
    </citation>
    <scope>NUCLEOTIDE SEQUENCE</scope>
    <source>
        <strain evidence="4">USP_2M_L1-L4_2017</strain>
        <tissue evidence="4">Whole body</tissue>
    </source>
</reference>
<dbReference type="PANTHER" id="PTHR23278">
    <property type="entry name" value="SIDESTEP PROTEIN"/>
    <property type="match status" value="1"/>
</dbReference>
<proteinExistence type="predicted"/>
<name>A0AA40GDB5_9HYME</name>
<dbReference type="InterPro" id="IPR013783">
    <property type="entry name" value="Ig-like_fold"/>
</dbReference>
<dbReference type="Pfam" id="PF13927">
    <property type="entry name" value="Ig_3"/>
    <property type="match status" value="1"/>
</dbReference>
<dbReference type="InterPro" id="IPR003599">
    <property type="entry name" value="Ig_sub"/>
</dbReference>
<keyword evidence="1" id="KW-1015">Disulfide bond</keyword>
<feature type="domain" description="Ig-like" evidence="3">
    <location>
        <begin position="70"/>
        <end position="162"/>
    </location>
</feature>
<sequence length="184" mass="20808">MIPINHLIRLLCVLCSQKDGTLQTTSSLAFTASVYDNGRTFKCYAENSVTRFENMKPMIESMTIEVLYPPIVTMKPENITVNETEDFIVFCDYEANPATLTKVEWYRDDKELILTDDHYEGGITEQTALTVKNSTSSDMGSYKCVLDNNVGSSNSEDVVQVSVLCKYWKLDTLSWLNDGLIIEN</sequence>
<dbReference type="FunFam" id="2.60.40.10:FF:000032">
    <property type="entry name" value="palladin isoform X1"/>
    <property type="match status" value="1"/>
</dbReference>
<evidence type="ECO:0000259" key="3">
    <source>
        <dbReference type="PROSITE" id="PS50835"/>
    </source>
</evidence>
<dbReference type="EMBL" id="JAHYIQ010000001">
    <property type="protein sequence ID" value="KAK1135644.1"/>
    <property type="molecule type" value="Genomic_DNA"/>
</dbReference>
<dbReference type="AlphaFoldDB" id="A0AA40GDB5"/>
<keyword evidence="2" id="KW-0393">Immunoglobulin domain</keyword>
<dbReference type="SUPFAM" id="SSF48726">
    <property type="entry name" value="Immunoglobulin"/>
    <property type="match status" value="2"/>
</dbReference>
<comment type="caution">
    <text evidence="4">The sequence shown here is derived from an EMBL/GenBank/DDBJ whole genome shotgun (WGS) entry which is preliminary data.</text>
</comment>
<evidence type="ECO:0000313" key="4">
    <source>
        <dbReference type="EMBL" id="KAK1135644.1"/>
    </source>
</evidence>
<organism evidence="4 5">
    <name type="scientific">Melipona bicolor</name>
    <dbReference type="NCBI Taxonomy" id="60889"/>
    <lineage>
        <taxon>Eukaryota</taxon>
        <taxon>Metazoa</taxon>
        <taxon>Ecdysozoa</taxon>
        <taxon>Arthropoda</taxon>
        <taxon>Hexapoda</taxon>
        <taxon>Insecta</taxon>
        <taxon>Pterygota</taxon>
        <taxon>Neoptera</taxon>
        <taxon>Endopterygota</taxon>
        <taxon>Hymenoptera</taxon>
        <taxon>Apocrita</taxon>
        <taxon>Aculeata</taxon>
        <taxon>Apoidea</taxon>
        <taxon>Anthophila</taxon>
        <taxon>Apidae</taxon>
        <taxon>Melipona</taxon>
    </lineage>
</organism>
<gene>
    <name evidence="4" type="ORF">K0M31_000231</name>
</gene>